<evidence type="ECO:0000313" key="4">
    <source>
        <dbReference type="Proteomes" id="UP000324324"/>
    </source>
</evidence>
<keyword evidence="4" id="KW-1185">Reference proteome</keyword>
<evidence type="ECO:0000259" key="1">
    <source>
        <dbReference type="Pfam" id="PF00534"/>
    </source>
</evidence>
<dbReference type="Pfam" id="PF00534">
    <property type="entry name" value="Glycos_transf_1"/>
    <property type="match status" value="1"/>
</dbReference>
<comment type="caution">
    <text evidence="3">The sequence shown here is derived from an EMBL/GenBank/DDBJ whole genome shotgun (WGS) entry which is preliminary data.</text>
</comment>
<dbReference type="RefSeq" id="WP_150084351.1">
    <property type="nucleotide sequence ID" value="NZ_VWRN01000053.1"/>
</dbReference>
<dbReference type="PANTHER" id="PTHR12526">
    <property type="entry name" value="GLYCOSYLTRANSFERASE"/>
    <property type="match status" value="1"/>
</dbReference>
<organism evidence="3 4">
    <name type="scientific">Cupriavidus cauae</name>
    <dbReference type="NCBI Taxonomy" id="2608999"/>
    <lineage>
        <taxon>Bacteria</taxon>
        <taxon>Pseudomonadati</taxon>
        <taxon>Pseudomonadota</taxon>
        <taxon>Betaproteobacteria</taxon>
        <taxon>Burkholderiales</taxon>
        <taxon>Burkholderiaceae</taxon>
        <taxon>Cupriavidus</taxon>
    </lineage>
</organism>
<sequence length="391" mass="43749">MRVLHVYKTYYPDTFGGIEQVIRQIALSTRQLGVDAKIFTVSRQGRQTPRIEQDGVPVLRAPVTIEIASNAMSLRAFGEFRQAAAWADIIQYHFPWPFGDLLHLAAAAGKPALATYHSDVVRQKALMHIYRPLMHRFLASMGAIVATSPNYAESSTILQRHRQRVTVIPIGVDEESFPTPSNTIRETWRERVGENFFLFVGVLRYYKGLHILLEAIRETGLSLVIVGAGPEEERLRQQAKAAGLHRVIFVGAVTDEDKMALIALARAMVFPSHLRSEAYGVTLVEAAMCGKPMISTEIGTGTSFVNLDRETGLVLPPDDVHALREALLWFARNDDAVAAMGMRARARFEERFTATRMAHEYIRLYKELAHSTLPSQAFQTVSASDTTRPFK</sequence>
<dbReference type="PANTHER" id="PTHR12526:SF627">
    <property type="entry name" value="D-RHAMNOSYLTRANSFERASE WBPZ"/>
    <property type="match status" value="1"/>
</dbReference>
<dbReference type="InterPro" id="IPR001296">
    <property type="entry name" value="Glyco_trans_1"/>
</dbReference>
<evidence type="ECO:0000313" key="3">
    <source>
        <dbReference type="EMBL" id="KAA6119151.1"/>
    </source>
</evidence>
<dbReference type="Pfam" id="PF13439">
    <property type="entry name" value="Glyco_transf_4"/>
    <property type="match status" value="1"/>
</dbReference>
<reference evidence="3 4" key="1">
    <citation type="submission" date="2019-09" db="EMBL/GenBank/DDBJ databases">
        <title>Isolation of a novel species in the genus Cupriavidus from patients with sepsis using whole genome sequencing.</title>
        <authorList>
            <person name="Kweon O.J."/>
            <person name="Lee M.-K."/>
        </authorList>
    </citation>
    <scope>NUCLEOTIDE SEQUENCE [LARGE SCALE GENOMIC DNA]</scope>
    <source>
        <strain evidence="3 4">MKL-01</strain>
    </source>
</reference>
<dbReference type="InterPro" id="IPR028098">
    <property type="entry name" value="Glyco_trans_4-like_N"/>
</dbReference>
<protein>
    <submittedName>
        <fullName evidence="3">Glycosyltransferase</fullName>
    </submittedName>
</protein>
<keyword evidence="3" id="KW-0808">Transferase</keyword>
<feature type="domain" description="Glycosyltransferase subfamily 4-like N-terminal" evidence="2">
    <location>
        <begin position="15"/>
        <end position="175"/>
    </location>
</feature>
<dbReference type="AlphaFoldDB" id="A0A5M8AA07"/>
<proteinExistence type="predicted"/>
<feature type="domain" description="Glycosyl transferase family 1" evidence="1">
    <location>
        <begin position="183"/>
        <end position="346"/>
    </location>
</feature>
<name>A0A5M8AA07_9BURK</name>
<dbReference type="Gene3D" id="3.40.50.2000">
    <property type="entry name" value="Glycogen Phosphorylase B"/>
    <property type="match status" value="2"/>
</dbReference>
<accession>A0A5M8AA07</accession>
<dbReference type="GO" id="GO:0016757">
    <property type="term" value="F:glycosyltransferase activity"/>
    <property type="evidence" value="ECO:0007669"/>
    <property type="project" value="InterPro"/>
</dbReference>
<dbReference type="Proteomes" id="UP000324324">
    <property type="component" value="Unassembled WGS sequence"/>
</dbReference>
<gene>
    <name evidence="3" type="ORF">F1599_20975</name>
</gene>
<evidence type="ECO:0000259" key="2">
    <source>
        <dbReference type="Pfam" id="PF13439"/>
    </source>
</evidence>
<dbReference type="SUPFAM" id="SSF53756">
    <property type="entry name" value="UDP-Glycosyltransferase/glycogen phosphorylase"/>
    <property type="match status" value="1"/>
</dbReference>
<dbReference type="EMBL" id="VWRN01000053">
    <property type="protein sequence ID" value="KAA6119151.1"/>
    <property type="molecule type" value="Genomic_DNA"/>
</dbReference>